<dbReference type="EMBL" id="CP002106">
    <property type="protein sequence ID" value="ADK68164.1"/>
    <property type="molecule type" value="Genomic_DNA"/>
</dbReference>
<dbReference type="GeneID" id="78512474"/>
<evidence type="ECO:0000256" key="1">
    <source>
        <dbReference type="SAM" id="Coils"/>
    </source>
</evidence>
<gene>
    <name evidence="2" type="ordered locus">Olsu_1054</name>
</gene>
<keyword evidence="1" id="KW-0175">Coiled coil</keyword>
<proteinExistence type="predicted"/>
<dbReference type="PATRIC" id="fig|633147.7.peg.490"/>
<dbReference type="OrthoDB" id="10007688at2"/>
<name>E1QVL1_OLSUV</name>
<accession>E1QVL1</accession>
<keyword evidence="3" id="KW-1185">Reference proteome</keyword>
<sequence>MAGAEGEGELLGRVRALRMRYERQETALREAVASRDELAELLDASTLYGEMEIVEALRWSMSQAMCACDERVEGSRARLRRAEDELDDALDELRRTGSR</sequence>
<dbReference type="KEGG" id="ols:Olsu_1054"/>
<dbReference type="Proteomes" id="UP000000333">
    <property type="component" value="Chromosome"/>
</dbReference>
<dbReference type="RefSeq" id="WP_013251916.1">
    <property type="nucleotide sequence ID" value="NC_014363.1"/>
</dbReference>
<evidence type="ECO:0000313" key="3">
    <source>
        <dbReference type="Proteomes" id="UP000000333"/>
    </source>
</evidence>
<dbReference type="AlphaFoldDB" id="E1QVL1"/>
<dbReference type="STRING" id="633147.Olsu_1054"/>
<feature type="coiled-coil region" evidence="1">
    <location>
        <begin position="72"/>
        <end position="99"/>
    </location>
</feature>
<protein>
    <submittedName>
        <fullName evidence="2">Uncharacterized protein</fullName>
    </submittedName>
</protein>
<evidence type="ECO:0000313" key="2">
    <source>
        <dbReference type="EMBL" id="ADK68164.1"/>
    </source>
</evidence>
<dbReference type="HOGENOM" id="CLU_2317495_0_0_11"/>
<reference evidence="2 3" key="1">
    <citation type="journal article" date="2010" name="Stand. Genomic Sci.">
        <title>Complete genome sequence of Olsenella uli type strain (VPI D76D-27C).</title>
        <authorList>
            <person name="Goker M."/>
            <person name="Held B."/>
            <person name="Lucas S."/>
            <person name="Nolan M."/>
            <person name="Yasawong M."/>
            <person name="Glavina Del Rio T."/>
            <person name="Tice H."/>
            <person name="Cheng J.F."/>
            <person name="Bruce D."/>
            <person name="Detter J.C."/>
            <person name="Tapia R."/>
            <person name="Han C."/>
            <person name="Goodwin L."/>
            <person name="Pitluck S."/>
            <person name="Liolios K."/>
            <person name="Ivanova N."/>
            <person name="Mavromatis K."/>
            <person name="Mikhailova N."/>
            <person name="Pati A."/>
            <person name="Chen A."/>
            <person name="Palaniappan K."/>
            <person name="Land M."/>
            <person name="Hauser L."/>
            <person name="Chang Y.J."/>
            <person name="Jeffries C.D."/>
            <person name="Rohde M."/>
            <person name="Sikorski J."/>
            <person name="Pukall R."/>
            <person name="Woyke T."/>
            <person name="Bristow J."/>
            <person name="Eisen J.A."/>
            <person name="Markowitz V."/>
            <person name="Hugenholtz P."/>
            <person name="Kyrpides N.C."/>
            <person name="Klenk H.P."/>
            <person name="Lapidus A."/>
        </authorList>
    </citation>
    <scope>NUCLEOTIDE SEQUENCE [LARGE SCALE GENOMIC DNA]</scope>
    <source>
        <strain evidence="3">ATCC 49627 / DSM 7084 / CIP 109912 / JCM 12494 / NCIMB 702895 / VPI D76D-27C</strain>
    </source>
</reference>
<organism evidence="2 3">
    <name type="scientific">Olsenella uli (strain ATCC 49627 / DSM 7084 / CCUG 31166 / CIP 109912 / JCM 12494 / LMG 11480 / NCIMB 702895 / VPI D76D-27C)</name>
    <name type="common">Lactobacillus uli</name>
    <dbReference type="NCBI Taxonomy" id="633147"/>
    <lineage>
        <taxon>Bacteria</taxon>
        <taxon>Bacillati</taxon>
        <taxon>Actinomycetota</taxon>
        <taxon>Coriobacteriia</taxon>
        <taxon>Coriobacteriales</taxon>
        <taxon>Atopobiaceae</taxon>
        <taxon>Olsenella</taxon>
    </lineage>
</organism>